<dbReference type="EMBL" id="BEZZ01002291">
    <property type="protein sequence ID" value="GCC21539.1"/>
    <property type="molecule type" value="Genomic_DNA"/>
</dbReference>
<keyword evidence="4" id="KW-0812">Transmembrane</keyword>
<evidence type="ECO:0000313" key="7">
    <source>
        <dbReference type="Proteomes" id="UP000287033"/>
    </source>
</evidence>
<dbReference type="OMA" id="ITHTETC"/>
<dbReference type="STRING" id="137246.A0A401RTQ6"/>
<protein>
    <recommendedName>
        <fullName evidence="5">Ig-like domain-containing protein</fullName>
    </recommendedName>
</protein>
<dbReference type="Proteomes" id="UP000287033">
    <property type="component" value="Unassembled WGS sequence"/>
</dbReference>
<keyword evidence="4" id="KW-1133">Transmembrane helix</keyword>
<keyword evidence="3" id="KW-1280">Immunoglobulin</keyword>
<keyword evidence="4" id="KW-0472">Membrane</keyword>
<keyword evidence="1" id="KW-0391">Immunity</keyword>
<dbReference type="InterPro" id="IPR013106">
    <property type="entry name" value="Ig_V-set"/>
</dbReference>
<evidence type="ECO:0000256" key="3">
    <source>
        <dbReference type="ARBA" id="ARBA00043265"/>
    </source>
</evidence>
<sequence>MRNTAVTHTNVHWYRLSPMQILDRVSTHPENGSTQQYLGFMQRFQPSRDSSNNSFTLTITNVQPSDAGVYYCSVLENIYGTGSQLNITNVNVPVLHQSPSLERVTEAHTARLQCTVRNAAVTHTNVHWDREKPGNKMEWVLTYDMRNITQWSPGFTERFQSSREPSNNSFILTITNTQPSDTGVYYCKVWGDISGNGTQLTVTDSILIIGTILGFAVLICIVLLTFFLWKQKLCSSVKDSTQGSPVEDQNIVYATVNVQTRSREQAAVPPVVVRKWDTAVGFCCILRNRSHIREELRYHQNDNKS</sequence>
<dbReference type="GO" id="GO:0019814">
    <property type="term" value="C:immunoglobulin complex"/>
    <property type="evidence" value="ECO:0007669"/>
    <property type="project" value="UniProtKB-KW"/>
</dbReference>
<comment type="caution">
    <text evidence="6">The sequence shown here is derived from an EMBL/GenBank/DDBJ whole genome shotgun (WGS) entry which is preliminary data.</text>
</comment>
<accession>A0A401RTQ6</accession>
<dbReference type="GO" id="GO:0005576">
    <property type="term" value="C:extracellular region"/>
    <property type="evidence" value="ECO:0007669"/>
    <property type="project" value="UniProtKB-ARBA"/>
</dbReference>
<dbReference type="PANTHER" id="PTHR23266">
    <property type="entry name" value="IMMUNOGLOBULIN HEAVY CHAIN"/>
    <property type="match status" value="1"/>
</dbReference>
<dbReference type="InterPro" id="IPR036179">
    <property type="entry name" value="Ig-like_dom_sf"/>
</dbReference>
<gene>
    <name evidence="6" type="ORF">chiPu_0020011</name>
</gene>
<organism evidence="6 7">
    <name type="scientific">Chiloscyllium punctatum</name>
    <name type="common">Brownbanded bambooshark</name>
    <name type="synonym">Hemiscyllium punctatum</name>
    <dbReference type="NCBI Taxonomy" id="137246"/>
    <lineage>
        <taxon>Eukaryota</taxon>
        <taxon>Metazoa</taxon>
        <taxon>Chordata</taxon>
        <taxon>Craniata</taxon>
        <taxon>Vertebrata</taxon>
        <taxon>Chondrichthyes</taxon>
        <taxon>Elasmobranchii</taxon>
        <taxon>Galeomorphii</taxon>
        <taxon>Galeoidea</taxon>
        <taxon>Orectolobiformes</taxon>
        <taxon>Hemiscylliidae</taxon>
        <taxon>Chiloscyllium</taxon>
    </lineage>
</organism>
<dbReference type="SMART" id="SM00409">
    <property type="entry name" value="IG"/>
    <property type="match status" value="2"/>
</dbReference>
<reference evidence="6 7" key="1">
    <citation type="journal article" date="2018" name="Nat. Ecol. Evol.">
        <title>Shark genomes provide insights into elasmobranch evolution and the origin of vertebrates.</title>
        <authorList>
            <person name="Hara Y"/>
            <person name="Yamaguchi K"/>
            <person name="Onimaru K"/>
            <person name="Kadota M"/>
            <person name="Koyanagi M"/>
            <person name="Keeley SD"/>
            <person name="Tatsumi K"/>
            <person name="Tanaka K"/>
            <person name="Motone F"/>
            <person name="Kageyama Y"/>
            <person name="Nozu R"/>
            <person name="Adachi N"/>
            <person name="Nishimura O"/>
            <person name="Nakagawa R"/>
            <person name="Tanegashima C"/>
            <person name="Kiyatake I"/>
            <person name="Matsumoto R"/>
            <person name="Murakumo K"/>
            <person name="Nishida K"/>
            <person name="Terakita A"/>
            <person name="Kuratani S"/>
            <person name="Sato K"/>
            <person name="Hyodo S Kuraku.S."/>
        </authorList>
    </citation>
    <scope>NUCLEOTIDE SEQUENCE [LARGE SCALE GENOMIC DNA]</scope>
</reference>
<dbReference type="Pfam" id="PF07686">
    <property type="entry name" value="V-set"/>
    <property type="match status" value="2"/>
</dbReference>
<feature type="domain" description="Ig-like" evidence="5">
    <location>
        <begin position="93"/>
        <end position="203"/>
    </location>
</feature>
<dbReference type="OrthoDB" id="6103117at2759"/>
<dbReference type="AlphaFoldDB" id="A0A401RTQ6"/>
<evidence type="ECO:0000256" key="4">
    <source>
        <dbReference type="SAM" id="Phobius"/>
    </source>
</evidence>
<dbReference type="InterPro" id="IPR050199">
    <property type="entry name" value="IgHV"/>
</dbReference>
<name>A0A401RTQ6_CHIPU</name>
<keyword evidence="7" id="KW-1185">Reference proteome</keyword>
<dbReference type="PROSITE" id="PS50835">
    <property type="entry name" value="IG_LIKE"/>
    <property type="match status" value="2"/>
</dbReference>
<dbReference type="CDD" id="cd00099">
    <property type="entry name" value="IgV"/>
    <property type="match status" value="2"/>
</dbReference>
<proteinExistence type="predicted"/>
<keyword evidence="2" id="KW-1064">Adaptive immunity</keyword>
<feature type="transmembrane region" description="Helical" evidence="4">
    <location>
        <begin position="206"/>
        <end position="229"/>
    </location>
</feature>
<evidence type="ECO:0000313" key="6">
    <source>
        <dbReference type="EMBL" id="GCC21539.1"/>
    </source>
</evidence>
<dbReference type="Gene3D" id="2.60.40.10">
    <property type="entry name" value="Immunoglobulins"/>
    <property type="match status" value="2"/>
</dbReference>
<dbReference type="SMART" id="SM00406">
    <property type="entry name" value="IGv"/>
    <property type="match status" value="2"/>
</dbReference>
<dbReference type="SUPFAM" id="SSF48726">
    <property type="entry name" value="Immunoglobulin"/>
    <property type="match status" value="2"/>
</dbReference>
<dbReference type="InterPro" id="IPR003599">
    <property type="entry name" value="Ig_sub"/>
</dbReference>
<evidence type="ECO:0000259" key="5">
    <source>
        <dbReference type="PROSITE" id="PS50835"/>
    </source>
</evidence>
<dbReference type="GO" id="GO:0002250">
    <property type="term" value="P:adaptive immune response"/>
    <property type="evidence" value="ECO:0007669"/>
    <property type="project" value="UniProtKB-KW"/>
</dbReference>
<dbReference type="InterPro" id="IPR007110">
    <property type="entry name" value="Ig-like_dom"/>
</dbReference>
<feature type="domain" description="Ig-like" evidence="5">
    <location>
        <begin position="1"/>
        <end position="88"/>
    </location>
</feature>
<evidence type="ECO:0000256" key="2">
    <source>
        <dbReference type="ARBA" id="ARBA00023130"/>
    </source>
</evidence>
<dbReference type="InterPro" id="IPR013783">
    <property type="entry name" value="Ig-like_fold"/>
</dbReference>
<evidence type="ECO:0000256" key="1">
    <source>
        <dbReference type="ARBA" id="ARBA00022859"/>
    </source>
</evidence>